<dbReference type="OrthoDB" id="1933379at2759"/>
<keyword evidence="1 4" id="KW-0808">Transferase</keyword>
<dbReference type="EMBL" id="JYDJ01000357">
    <property type="protein sequence ID" value="KRX36549.1"/>
    <property type="molecule type" value="Genomic_DNA"/>
</dbReference>
<feature type="signal peptide" evidence="3">
    <location>
        <begin position="1"/>
        <end position="25"/>
    </location>
</feature>
<keyword evidence="3" id="KW-0732">Signal</keyword>
<dbReference type="SUPFAM" id="SSF100950">
    <property type="entry name" value="NagB/RpiA/CoA transferase-like"/>
    <property type="match status" value="2"/>
</dbReference>
<dbReference type="Proteomes" id="UP000055048">
    <property type="component" value="Unassembled WGS sequence"/>
</dbReference>
<evidence type="ECO:0000313" key="5">
    <source>
        <dbReference type="Proteomes" id="UP000055048"/>
    </source>
</evidence>
<accession>A0A0V0TC78</accession>
<feature type="compositionally biased region" description="Basic and acidic residues" evidence="2">
    <location>
        <begin position="195"/>
        <end position="204"/>
    </location>
</feature>
<comment type="caution">
    <text evidence="4">The sequence shown here is derived from an EMBL/GenBank/DDBJ whole genome shotgun (WGS) entry which is preliminary data.</text>
</comment>
<organism evidence="4 5">
    <name type="scientific">Trichinella murrelli</name>
    <dbReference type="NCBI Taxonomy" id="144512"/>
    <lineage>
        <taxon>Eukaryota</taxon>
        <taxon>Metazoa</taxon>
        <taxon>Ecdysozoa</taxon>
        <taxon>Nematoda</taxon>
        <taxon>Enoplea</taxon>
        <taxon>Dorylaimia</taxon>
        <taxon>Trichinellida</taxon>
        <taxon>Trichinellidae</taxon>
        <taxon>Trichinella</taxon>
    </lineage>
</organism>
<dbReference type="NCBIfam" id="TIGR02429">
    <property type="entry name" value="pcaI_scoA_fam"/>
    <property type="match status" value="1"/>
</dbReference>
<name>A0A0V0TC78_9BILA</name>
<dbReference type="GO" id="GO:0005739">
    <property type="term" value="C:mitochondrion"/>
    <property type="evidence" value="ECO:0007669"/>
    <property type="project" value="TreeGrafter"/>
</dbReference>
<feature type="region of interest" description="Disordered" evidence="2">
    <location>
        <begin position="195"/>
        <end position="225"/>
    </location>
</feature>
<dbReference type="InterPro" id="IPR012792">
    <property type="entry name" value="3-oxoacid_CoA-transf_A"/>
</dbReference>
<evidence type="ECO:0000256" key="2">
    <source>
        <dbReference type="SAM" id="MobiDB-lite"/>
    </source>
</evidence>
<dbReference type="InterPro" id="IPR004165">
    <property type="entry name" value="CoA_trans_fam_I"/>
</dbReference>
<protein>
    <submittedName>
        <fullName evidence="4">Succinyl-CoA:3-ketoacid coenzyme A transferase 1, mitochondrial</fullName>
    </submittedName>
</protein>
<dbReference type="Pfam" id="PF01144">
    <property type="entry name" value="CoA_trans"/>
    <property type="match status" value="2"/>
</dbReference>
<reference evidence="4 5" key="1">
    <citation type="submission" date="2015-01" db="EMBL/GenBank/DDBJ databases">
        <title>Evolution of Trichinella species and genotypes.</title>
        <authorList>
            <person name="Korhonen P.K."/>
            <person name="Edoardo P."/>
            <person name="Giuseppe L.R."/>
            <person name="Gasser R.B."/>
        </authorList>
    </citation>
    <scope>NUCLEOTIDE SEQUENCE [LARGE SCALE GENOMIC DNA]</scope>
    <source>
        <strain evidence="4">ISS417</strain>
    </source>
</reference>
<dbReference type="SMART" id="SM00882">
    <property type="entry name" value="CoA_trans"/>
    <property type="match status" value="2"/>
</dbReference>
<dbReference type="InterPro" id="IPR037171">
    <property type="entry name" value="NagB/RpiA_transferase-like"/>
</dbReference>
<dbReference type="InterPro" id="IPR012791">
    <property type="entry name" value="3-oxoacid_CoA-transf_B"/>
</dbReference>
<evidence type="ECO:0000256" key="3">
    <source>
        <dbReference type="SAM" id="SignalP"/>
    </source>
</evidence>
<dbReference type="NCBIfam" id="TIGR02428">
    <property type="entry name" value="pcaJ_scoB_fam"/>
    <property type="match status" value="1"/>
</dbReference>
<evidence type="ECO:0000313" key="4">
    <source>
        <dbReference type="EMBL" id="KRX36549.1"/>
    </source>
</evidence>
<dbReference type="PANTHER" id="PTHR13707">
    <property type="entry name" value="KETOACID-COENZYME A TRANSFERASE"/>
    <property type="match status" value="1"/>
</dbReference>
<dbReference type="AlphaFoldDB" id="A0A0V0TC78"/>
<evidence type="ECO:0000256" key="1">
    <source>
        <dbReference type="ARBA" id="ARBA00022679"/>
    </source>
</evidence>
<sequence>MVLCITVFAVKPLLMLTQKVTRGWASDSDYVEGSKHDVQLPLKPSVSKLIQSSIRQMPNYDNDDDREQEVLPIPTLTPRTLCDVTSAALTMVPLRQMRNRGKKASHPVQFKDAAGEDRGWLLATDPHDRIQGTPVADDPLEQQIKAPALQAADLKKDRKPGDCQQDNRGSNFKRECSLTWRRVVRVEVCSENVDEKTRPSEREGASTVPRRTNWRGPGGRSAGPTRQRHLLFEVRKNCFSCTTFLKKDKVYPNPLEAVKDVPSGATLLVGGFGICGTPAGLLKALVQTKIKDLTIISNNCGLENFGIGWLLTNRQIKRMVSSYVGENEEFMRQYKDGELELEIIPQGTLAERIRAGGAGIPAFYTPTGRSTLIEEGGWPIKFKKEGGVMMISEGKERRSFNGMPYIMETAIKSDFALIKAFKADRSGNLIFRKSARNFNPPMCKAGTISIVEVEELVEVGELDPEDIDVSGIYVDRIVKSNYEKPIENLILSAKNLEINATSEIHHRIARRAVAEFKKGMYVNLGIGIPSICASYISKNMDITFQCENGVLGMGPYTKKDEEDADLINAAQESITVLKGASYFSSDESFAMIRGGHLDVAVLDGMQVSQYGDLANWFNPKKMNKGMGSAMDLVSSPNSRIIVCMEHLTPDGEPKIVQSCELPLTGEKCVDMIITERCVFTVDKLNGLTLVELGDNVSIENVIESTGCEFQVADVVMPMKDIN</sequence>
<dbReference type="Gene3D" id="3.40.1080.10">
    <property type="entry name" value="Glutaconate Coenzyme A-transferase"/>
    <property type="match status" value="2"/>
</dbReference>
<dbReference type="PANTHER" id="PTHR13707:SF23">
    <property type="entry name" value="SUCCINYL-COA:3-KETOACID-COENZYME A TRANSFERASE"/>
    <property type="match status" value="1"/>
</dbReference>
<gene>
    <name evidence="4" type="primary">OXCT1</name>
    <name evidence="4" type="ORF">T05_15139</name>
</gene>
<dbReference type="GO" id="GO:0008260">
    <property type="term" value="F:succinyl-CoA:3-oxo-acid CoA-transferase activity"/>
    <property type="evidence" value="ECO:0007669"/>
    <property type="project" value="TreeGrafter"/>
</dbReference>
<dbReference type="FunFam" id="3.40.1080.10:FF:000002">
    <property type="entry name" value="Succinyl-CoA:3-ketoacid-coenzyme A transferase, mitochondrial"/>
    <property type="match status" value="1"/>
</dbReference>
<keyword evidence="5" id="KW-1185">Reference proteome</keyword>
<dbReference type="STRING" id="144512.A0A0V0TC78"/>
<feature type="chain" id="PRO_5006869085" evidence="3">
    <location>
        <begin position="26"/>
        <end position="722"/>
    </location>
</feature>
<proteinExistence type="predicted"/>